<sequence length="86" mass="8784">MHPTAPAHTQPAAPAPTTPPAPPAPTIAPAPVPTTPPAQNPGGGSYPTARKGRFCPVADEGQTVTNDQGLALTCLDIDHDGHPHWE</sequence>
<protein>
    <recommendedName>
        <fullName evidence="4">Ricin-type beta-trefoil lectin protein</fullName>
    </recommendedName>
</protein>
<accession>A0ABP4HF48</accession>
<evidence type="ECO:0008006" key="4">
    <source>
        <dbReference type="Google" id="ProtNLM"/>
    </source>
</evidence>
<dbReference type="EMBL" id="BAAALF010000147">
    <property type="protein sequence ID" value="GAA1261759.1"/>
    <property type="molecule type" value="Genomic_DNA"/>
</dbReference>
<dbReference type="Proteomes" id="UP001500037">
    <property type="component" value="Unassembled WGS sequence"/>
</dbReference>
<feature type="compositionally biased region" description="Low complexity" evidence="1">
    <location>
        <begin position="1"/>
        <end position="12"/>
    </location>
</feature>
<comment type="caution">
    <text evidence="2">The sequence shown here is derived from an EMBL/GenBank/DDBJ whole genome shotgun (WGS) entry which is preliminary data.</text>
</comment>
<evidence type="ECO:0000313" key="2">
    <source>
        <dbReference type="EMBL" id="GAA1261759.1"/>
    </source>
</evidence>
<name>A0ABP4HF48_9ACTN</name>
<organism evidence="2 3">
    <name type="scientific">Kitasatospora nipponensis</name>
    <dbReference type="NCBI Taxonomy" id="258049"/>
    <lineage>
        <taxon>Bacteria</taxon>
        <taxon>Bacillati</taxon>
        <taxon>Actinomycetota</taxon>
        <taxon>Actinomycetes</taxon>
        <taxon>Kitasatosporales</taxon>
        <taxon>Streptomycetaceae</taxon>
        <taxon>Kitasatospora</taxon>
    </lineage>
</organism>
<keyword evidence="3" id="KW-1185">Reference proteome</keyword>
<feature type="region of interest" description="Disordered" evidence="1">
    <location>
        <begin position="1"/>
        <end position="54"/>
    </location>
</feature>
<reference evidence="3" key="1">
    <citation type="journal article" date="2019" name="Int. J. Syst. Evol. Microbiol.">
        <title>The Global Catalogue of Microorganisms (GCM) 10K type strain sequencing project: providing services to taxonomists for standard genome sequencing and annotation.</title>
        <authorList>
            <consortium name="The Broad Institute Genomics Platform"/>
            <consortium name="The Broad Institute Genome Sequencing Center for Infectious Disease"/>
            <person name="Wu L."/>
            <person name="Ma J."/>
        </authorList>
    </citation>
    <scope>NUCLEOTIDE SEQUENCE [LARGE SCALE GENOMIC DNA]</scope>
    <source>
        <strain evidence="3">JCM 13004</strain>
    </source>
</reference>
<evidence type="ECO:0000256" key="1">
    <source>
        <dbReference type="SAM" id="MobiDB-lite"/>
    </source>
</evidence>
<evidence type="ECO:0000313" key="3">
    <source>
        <dbReference type="Proteomes" id="UP001500037"/>
    </source>
</evidence>
<proteinExistence type="predicted"/>
<gene>
    <name evidence="2" type="ORF">GCM10009665_59290</name>
</gene>
<feature type="compositionally biased region" description="Pro residues" evidence="1">
    <location>
        <begin position="13"/>
        <end position="39"/>
    </location>
</feature>